<dbReference type="InterPro" id="IPR002173">
    <property type="entry name" value="Carboh/pur_kinase_PfkB_CS"/>
</dbReference>
<dbReference type="GO" id="GO:0005829">
    <property type="term" value="C:cytosol"/>
    <property type="evidence" value="ECO:0007669"/>
    <property type="project" value="TreeGrafter"/>
</dbReference>
<dbReference type="PANTHER" id="PTHR10584">
    <property type="entry name" value="SUGAR KINASE"/>
    <property type="match status" value="1"/>
</dbReference>
<dbReference type="PROSITE" id="PS00584">
    <property type="entry name" value="PFKB_KINASES_2"/>
    <property type="match status" value="1"/>
</dbReference>
<keyword evidence="2 4" id="KW-0418">Kinase</keyword>
<dbReference type="Gene3D" id="3.40.1190.20">
    <property type="match status" value="1"/>
</dbReference>
<evidence type="ECO:0000313" key="5">
    <source>
        <dbReference type="Proteomes" id="UP000257323"/>
    </source>
</evidence>
<dbReference type="SUPFAM" id="SSF53613">
    <property type="entry name" value="Ribokinase-like"/>
    <property type="match status" value="1"/>
</dbReference>
<dbReference type="Pfam" id="PF00294">
    <property type="entry name" value="PfkB"/>
    <property type="match status" value="1"/>
</dbReference>
<sequence>MSLVIVGSVAFDTIETPYGRRDRIIGGSGTYAALAASFFTRPGLVSVVGRDFPRRFLDRLRSRKIDLAGLRIKQGKTFYWHGRYDQDPNLRTTIKTELNVLQDFKPVLPESFRKADLVFLSNLDPESHDFILQQLTGPRLVAMDTIRYWIENKPEALLRAIQKVDILFVNDEECRLIARELNLVRAGRKLLAAGPGVIVVKKGEHGAMLFGKNFVFGVVANPCERVVDPTGAGDAFAGAFLGYLDSTGRFNQRELRKAAVYGNVVASLVIEDFGVDGLLRASQLDIINRYQQFRKLCAF</sequence>
<feature type="domain" description="Carbohydrate kinase PfkB" evidence="3">
    <location>
        <begin position="4"/>
        <end position="275"/>
    </location>
</feature>
<dbReference type="EMBL" id="QUAH01000006">
    <property type="protein sequence ID" value="RFT15874.1"/>
    <property type="molecule type" value="Genomic_DNA"/>
</dbReference>
<reference evidence="4 5" key="1">
    <citation type="submission" date="2018-08" db="EMBL/GenBank/DDBJ databases">
        <title>Genome analysis of the thermophilic bacterium of the candidate phylum Aminicenantes from deep subsurface aquifer revealed its physiology and ecological role.</title>
        <authorList>
            <person name="Kadnikov V.V."/>
            <person name="Mardanov A.V."/>
            <person name="Beletsky A.V."/>
            <person name="Karnachuk O.V."/>
            <person name="Ravin N.V."/>
        </authorList>
    </citation>
    <scope>NUCLEOTIDE SEQUENCE [LARGE SCALE GENOMIC DNA]</scope>
    <source>
        <strain evidence="4">BY38</strain>
    </source>
</reference>
<evidence type="ECO:0000259" key="3">
    <source>
        <dbReference type="Pfam" id="PF00294"/>
    </source>
</evidence>
<dbReference type="InterPro" id="IPR011611">
    <property type="entry name" value="PfkB_dom"/>
</dbReference>
<dbReference type="Proteomes" id="UP000257323">
    <property type="component" value="Unassembled WGS sequence"/>
</dbReference>
<keyword evidence="1" id="KW-0808">Transferase</keyword>
<organism evidence="4 5">
    <name type="scientific">Candidatus Saccharicenans subterraneus</name>
    <dbReference type="NCBI Taxonomy" id="2508984"/>
    <lineage>
        <taxon>Bacteria</taxon>
        <taxon>Candidatus Aminicenantota</taxon>
        <taxon>Candidatus Aminicenantia</taxon>
        <taxon>Candidatus Aminicenantales</taxon>
        <taxon>Candidatus Saccharicenantaceae</taxon>
        <taxon>Candidatus Saccharicenans</taxon>
    </lineage>
</organism>
<gene>
    <name evidence="4" type="ORF">OP8BY_2272</name>
</gene>
<dbReference type="PANTHER" id="PTHR10584:SF166">
    <property type="entry name" value="RIBOKINASE"/>
    <property type="match status" value="1"/>
</dbReference>
<dbReference type="InterPro" id="IPR029056">
    <property type="entry name" value="Ribokinase-like"/>
</dbReference>
<evidence type="ECO:0000313" key="4">
    <source>
        <dbReference type="EMBL" id="RFT15874.1"/>
    </source>
</evidence>
<proteinExistence type="predicted"/>
<accession>A0A3E2BME1</accession>
<evidence type="ECO:0000256" key="1">
    <source>
        <dbReference type="ARBA" id="ARBA00022679"/>
    </source>
</evidence>
<protein>
    <submittedName>
        <fullName evidence="4">Ribokinase</fullName>
    </submittedName>
</protein>
<evidence type="ECO:0000256" key="2">
    <source>
        <dbReference type="ARBA" id="ARBA00022777"/>
    </source>
</evidence>
<dbReference type="GO" id="GO:0016301">
    <property type="term" value="F:kinase activity"/>
    <property type="evidence" value="ECO:0007669"/>
    <property type="project" value="UniProtKB-KW"/>
</dbReference>
<name>A0A3E2BME1_9BACT</name>
<dbReference type="AlphaFoldDB" id="A0A3E2BME1"/>
<comment type="caution">
    <text evidence="4">The sequence shown here is derived from an EMBL/GenBank/DDBJ whole genome shotgun (WGS) entry which is preliminary data.</text>
</comment>